<keyword evidence="3" id="KW-0645">Protease</keyword>
<keyword evidence="7" id="KW-1185">Reference proteome</keyword>
<comment type="similarity">
    <text evidence="1">Belongs to the peptidase S10 family.</text>
</comment>
<dbReference type="Pfam" id="PF00450">
    <property type="entry name" value="Peptidase_S10"/>
    <property type="match status" value="1"/>
</dbReference>
<evidence type="ECO:0000256" key="1">
    <source>
        <dbReference type="ARBA" id="ARBA00009431"/>
    </source>
</evidence>
<keyword evidence="4" id="KW-0378">Hydrolase</keyword>
<protein>
    <submittedName>
        <fullName evidence="6">Uncharacterized protein</fullName>
    </submittedName>
</protein>
<organism evidence="6 7">
    <name type="scientific">Psilocybe cf. subviscida</name>
    <dbReference type="NCBI Taxonomy" id="2480587"/>
    <lineage>
        <taxon>Eukaryota</taxon>
        <taxon>Fungi</taxon>
        <taxon>Dikarya</taxon>
        <taxon>Basidiomycota</taxon>
        <taxon>Agaricomycotina</taxon>
        <taxon>Agaricomycetes</taxon>
        <taxon>Agaricomycetidae</taxon>
        <taxon>Agaricales</taxon>
        <taxon>Agaricineae</taxon>
        <taxon>Strophariaceae</taxon>
        <taxon>Psilocybe</taxon>
    </lineage>
</organism>
<evidence type="ECO:0000313" key="6">
    <source>
        <dbReference type="EMBL" id="KAF5327062.1"/>
    </source>
</evidence>
<keyword evidence="5" id="KW-0325">Glycoprotein</keyword>
<dbReference type="GO" id="GO:0004185">
    <property type="term" value="F:serine-type carboxypeptidase activity"/>
    <property type="evidence" value="ECO:0007669"/>
    <property type="project" value="InterPro"/>
</dbReference>
<comment type="caution">
    <text evidence="6">The sequence shown here is derived from an EMBL/GenBank/DDBJ whole genome shotgun (WGS) entry which is preliminary data.</text>
</comment>
<dbReference type="InterPro" id="IPR001563">
    <property type="entry name" value="Peptidase_S10"/>
</dbReference>
<dbReference type="AlphaFoldDB" id="A0A8H5BPB3"/>
<dbReference type="Proteomes" id="UP000567179">
    <property type="component" value="Unassembled WGS sequence"/>
</dbReference>
<keyword evidence="2" id="KW-0121">Carboxypeptidase</keyword>
<dbReference type="SUPFAM" id="SSF53474">
    <property type="entry name" value="alpha/beta-Hydrolases"/>
    <property type="match status" value="1"/>
</dbReference>
<evidence type="ECO:0000256" key="5">
    <source>
        <dbReference type="ARBA" id="ARBA00023180"/>
    </source>
</evidence>
<reference evidence="6 7" key="1">
    <citation type="journal article" date="2020" name="ISME J.">
        <title>Uncovering the hidden diversity of litter-decomposition mechanisms in mushroom-forming fungi.</title>
        <authorList>
            <person name="Floudas D."/>
            <person name="Bentzer J."/>
            <person name="Ahren D."/>
            <person name="Johansson T."/>
            <person name="Persson P."/>
            <person name="Tunlid A."/>
        </authorList>
    </citation>
    <scope>NUCLEOTIDE SEQUENCE [LARGE SCALE GENOMIC DNA]</scope>
    <source>
        <strain evidence="6 7">CBS 101986</strain>
    </source>
</reference>
<gene>
    <name evidence="6" type="ORF">D9619_004612</name>
</gene>
<sequence>MAYASTVMGLKLSALSKPSVCYLAISVSASPWPSMTGLAMLVSNDATTASHSTFSWNDVASVLYLDQPIGTRPLHGDLKIGTSLDRH</sequence>
<accession>A0A8H5BPB3</accession>
<evidence type="ECO:0000256" key="2">
    <source>
        <dbReference type="ARBA" id="ARBA00022645"/>
    </source>
</evidence>
<dbReference type="Gene3D" id="3.40.50.1820">
    <property type="entry name" value="alpha/beta hydrolase"/>
    <property type="match status" value="1"/>
</dbReference>
<dbReference type="InterPro" id="IPR029058">
    <property type="entry name" value="AB_hydrolase_fold"/>
</dbReference>
<evidence type="ECO:0000256" key="4">
    <source>
        <dbReference type="ARBA" id="ARBA00022801"/>
    </source>
</evidence>
<proteinExistence type="inferred from homology"/>
<evidence type="ECO:0000256" key="3">
    <source>
        <dbReference type="ARBA" id="ARBA00022670"/>
    </source>
</evidence>
<name>A0A8H5BPB3_9AGAR</name>
<evidence type="ECO:0000313" key="7">
    <source>
        <dbReference type="Proteomes" id="UP000567179"/>
    </source>
</evidence>
<dbReference type="EMBL" id="JAACJJ010000014">
    <property type="protein sequence ID" value="KAF5327062.1"/>
    <property type="molecule type" value="Genomic_DNA"/>
</dbReference>
<dbReference type="GO" id="GO:0006508">
    <property type="term" value="P:proteolysis"/>
    <property type="evidence" value="ECO:0007669"/>
    <property type="project" value="UniProtKB-KW"/>
</dbReference>